<dbReference type="SUPFAM" id="SSF53098">
    <property type="entry name" value="Ribonuclease H-like"/>
    <property type="match status" value="1"/>
</dbReference>
<feature type="domain" description="3'-5' exonuclease" evidence="1">
    <location>
        <begin position="11"/>
        <end position="210"/>
    </location>
</feature>
<dbReference type="Proteomes" id="UP000717515">
    <property type="component" value="Unassembled WGS sequence"/>
</dbReference>
<evidence type="ECO:0000313" key="2">
    <source>
        <dbReference type="EMBL" id="KAG9319337.1"/>
    </source>
</evidence>
<protein>
    <recommendedName>
        <fullName evidence="1">3'-5' exonuclease domain-containing protein</fullName>
    </recommendedName>
</protein>
<dbReference type="Pfam" id="PF01612">
    <property type="entry name" value="DNA_pol_A_exo1"/>
    <property type="match status" value="1"/>
</dbReference>
<dbReference type="InterPro" id="IPR036397">
    <property type="entry name" value="RNaseH_sf"/>
</dbReference>
<dbReference type="Gene3D" id="3.30.420.10">
    <property type="entry name" value="Ribonuclease H-like superfamily/Ribonuclease H"/>
    <property type="match status" value="1"/>
</dbReference>
<dbReference type="AlphaFoldDB" id="A0A9P7ZWA0"/>
<dbReference type="PANTHER" id="PTHR43040:SF1">
    <property type="entry name" value="RIBONUCLEASE D"/>
    <property type="match status" value="1"/>
</dbReference>
<dbReference type="GO" id="GO:0006139">
    <property type="term" value="P:nucleobase-containing compound metabolic process"/>
    <property type="evidence" value="ECO:0007669"/>
    <property type="project" value="InterPro"/>
</dbReference>
<dbReference type="PANTHER" id="PTHR43040">
    <property type="entry name" value="RIBONUCLEASE D"/>
    <property type="match status" value="1"/>
</dbReference>
<comment type="caution">
    <text evidence="2">The sequence shown here is derived from an EMBL/GenBank/DDBJ whole genome shotgun (WGS) entry which is preliminary data.</text>
</comment>
<proteinExistence type="predicted"/>
<dbReference type="EMBL" id="JAIFTL010000487">
    <property type="protein sequence ID" value="KAG9319337.1"/>
    <property type="molecule type" value="Genomic_DNA"/>
</dbReference>
<name>A0A9P7ZWA0_MORAP</name>
<sequence>MTSISACQPEVIDDVLMLSAAVDELSQKDTLYVDCEGDKLSRYGALYTVQIYDGNPQRRVYLVDVDILGASAFDSVSTLGNTLRSLLETKRLVFFDPRGDIDALWNLFQVMPGNVLCLQLAEIAYRRRTKTRAIWEPSYVNGLGKCIDQYCRGSLTRNEIAIKARVSSELKAGRFQYSDFKLSNSNDSQDMRIYACADVLCLPELEKTFWQGSLCSGGEQWVLENSRSRCARAKEYVARDVFGSKKNAIPPPFSYTHHTGLVCRC</sequence>
<gene>
    <name evidence="2" type="ORF">KVV02_004632</name>
</gene>
<organism evidence="2 3">
    <name type="scientific">Mortierella alpina</name>
    <name type="common">Oleaginous fungus</name>
    <name type="synonym">Mortierella renispora</name>
    <dbReference type="NCBI Taxonomy" id="64518"/>
    <lineage>
        <taxon>Eukaryota</taxon>
        <taxon>Fungi</taxon>
        <taxon>Fungi incertae sedis</taxon>
        <taxon>Mucoromycota</taxon>
        <taxon>Mortierellomycotina</taxon>
        <taxon>Mortierellomycetes</taxon>
        <taxon>Mortierellales</taxon>
        <taxon>Mortierellaceae</taxon>
        <taxon>Mortierella</taxon>
    </lineage>
</organism>
<reference evidence="2" key="1">
    <citation type="submission" date="2021-07" db="EMBL/GenBank/DDBJ databases">
        <title>Draft genome of Mortierella alpina, strain LL118, isolated from an aspen leaf litter sample.</title>
        <authorList>
            <person name="Yang S."/>
            <person name="Vinatzer B.A."/>
        </authorList>
    </citation>
    <scope>NUCLEOTIDE SEQUENCE</scope>
    <source>
        <strain evidence="2">LL118</strain>
    </source>
</reference>
<evidence type="ECO:0000259" key="1">
    <source>
        <dbReference type="Pfam" id="PF01612"/>
    </source>
</evidence>
<dbReference type="GO" id="GO:0003676">
    <property type="term" value="F:nucleic acid binding"/>
    <property type="evidence" value="ECO:0007669"/>
    <property type="project" value="InterPro"/>
</dbReference>
<dbReference type="InterPro" id="IPR012337">
    <property type="entry name" value="RNaseH-like_sf"/>
</dbReference>
<evidence type="ECO:0000313" key="3">
    <source>
        <dbReference type="Proteomes" id="UP000717515"/>
    </source>
</evidence>
<dbReference type="InterPro" id="IPR002562">
    <property type="entry name" value="3'-5'_exonuclease_dom"/>
</dbReference>
<accession>A0A9P7ZWA0</accession>
<dbReference type="GO" id="GO:0008408">
    <property type="term" value="F:3'-5' exonuclease activity"/>
    <property type="evidence" value="ECO:0007669"/>
    <property type="project" value="InterPro"/>
</dbReference>